<evidence type="ECO:0000313" key="2">
    <source>
        <dbReference type="EMBL" id="TDT31127.1"/>
    </source>
</evidence>
<protein>
    <submittedName>
        <fullName evidence="2">Recombination protein RecT</fullName>
    </submittedName>
</protein>
<dbReference type="InterPro" id="IPR004590">
    <property type="entry name" value="ssDNA_annealing_RecT"/>
</dbReference>
<proteinExistence type="predicted"/>
<dbReference type="NCBIfam" id="TIGR00616">
    <property type="entry name" value="rect"/>
    <property type="match status" value="1"/>
</dbReference>
<sequence length="295" mass="31973">MTSISNAMAQRDNSPAGLVGQYKNDFATMLPSHVNADQWARVAIGALRRDQKLAEAAASDPGAFLAALSNAARLGLDAGSEQFYLTPRKEKGRPTVLGIVGYQGLVDLMYRAGAVSSVIAEVVYEHDEFAYQPGRDERPDHKINWDSDDRGKLRLVYAYAVMKDGATSKVIVLNRAEINRIKKSSQGADSSYSPWQNHEAAMWLKSAVRQLAKWVPTSAEYRKEQLRAAQEVAAERAAREAGPTVISAAVQPGQGEYVDEVTGEVLQATAAGDEPVEGELVDGAGEDPWKDAVKP</sequence>
<accession>A0A4R7J453</accession>
<dbReference type="EMBL" id="SOAW01000002">
    <property type="protein sequence ID" value="TDT31127.1"/>
    <property type="molecule type" value="Genomic_DNA"/>
</dbReference>
<dbReference type="InterPro" id="IPR018330">
    <property type="entry name" value="RecT_fam"/>
</dbReference>
<feature type="region of interest" description="Disordered" evidence="1">
    <location>
        <begin position="269"/>
        <end position="295"/>
    </location>
</feature>
<dbReference type="GO" id="GO:0006259">
    <property type="term" value="P:DNA metabolic process"/>
    <property type="evidence" value="ECO:0007669"/>
    <property type="project" value="InterPro"/>
</dbReference>
<dbReference type="GO" id="GO:0003677">
    <property type="term" value="F:DNA binding"/>
    <property type="evidence" value="ECO:0007669"/>
    <property type="project" value="InterPro"/>
</dbReference>
<organism evidence="2 3">
    <name type="scientific">Naumannella halotolerans</name>
    <dbReference type="NCBI Taxonomy" id="993414"/>
    <lineage>
        <taxon>Bacteria</taxon>
        <taxon>Bacillati</taxon>
        <taxon>Actinomycetota</taxon>
        <taxon>Actinomycetes</taxon>
        <taxon>Propionibacteriales</taxon>
        <taxon>Propionibacteriaceae</taxon>
        <taxon>Naumannella</taxon>
    </lineage>
</organism>
<name>A0A4R7J453_9ACTN</name>
<gene>
    <name evidence="2" type="ORF">CLV29_2540</name>
</gene>
<dbReference type="Pfam" id="PF03837">
    <property type="entry name" value="RecT"/>
    <property type="match status" value="1"/>
</dbReference>
<dbReference type="RefSeq" id="WP_133755435.1">
    <property type="nucleotide sequence ID" value="NZ_SOAW01000002.1"/>
</dbReference>
<comment type="caution">
    <text evidence="2">The sequence shown here is derived from an EMBL/GenBank/DDBJ whole genome shotgun (WGS) entry which is preliminary data.</text>
</comment>
<dbReference type="Proteomes" id="UP000295371">
    <property type="component" value="Unassembled WGS sequence"/>
</dbReference>
<reference evidence="2 3" key="1">
    <citation type="submission" date="2019-03" db="EMBL/GenBank/DDBJ databases">
        <title>Genomic Encyclopedia of Archaeal and Bacterial Type Strains, Phase II (KMG-II): from individual species to whole genera.</title>
        <authorList>
            <person name="Goeker M."/>
        </authorList>
    </citation>
    <scope>NUCLEOTIDE SEQUENCE [LARGE SCALE GENOMIC DNA]</scope>
    <source>
        <strain evidence="2 3">DSM 24323</strain>
    </source>
</reference>
<dbReference type="OrthoDB" id="5124088at2"/>
<evidence type="ECO:0000256" key="1">
    <source>
        <dbReference type="SAM" id="MobiDB-lite"/>
    </source>
</evidence>
<evidence type="ECO:0000313" key="3">
    <source>
        <dbReference type="Proteomes" id="UP000295371"/>
    </source>
</evidence>
<dbReference type="AlphaFoldDB" id="A0A4R7J453"/>
<keyword evidence="3" id="KW-1185">Reference proteome</keyword>